<proteinExistence type="inferred from homology"/>
<evidence type="ECO:0000256" key="6">
    <source>
        <dbReference type="ARBA" id="ARBA00022989"/>
    </source>
</evidence>
<feature type="transmembrane region" description="Helical" evidence="8">
    <location>
        <begin position="150"/>
        <end position="172"/>
    </location>
</feature>
<dbReference type="EMBL" id="JACHMN010000003">
    <property type="protein sequence ID" value="MBB5872515.1"/>
    <property type="molecule type" value="Genomic_DNA"/>
</dbReference>
<dbReference type="InterPro" id="IPR002549">
    <property type="entry name" value="AI-2E-like"/>
</dbReference>
<dbReference type="RefSeq" id="WP_184842277.1">
    <property type="nucleotide sequence ID" value="NZ_JACHMN010000003.1"/>
</dbReference>
<keyword evidence="10" id="KW-1185">Reference proteome</keyword>
<keyword evidence="7 8" id="KW-0472">Membrane</keyword>
<evidence type="ECO:0000256" key="5">
    <source>
        <dbReference type="ARBA" id="ARBA00022692"/>
    </source>
</evidence>
<evidence type="ECO:0000313" key="10">
    <source>
        <dbReference type="Proteomes" id="UP000587527"/>
    </source>
</evidence>
<comment type="similarity">
    <text evidence="2">Belongs to the autoinducer-2 exporter (AI-2E) (TC 2.A.86) family.</text>
</comment>
<feature type="transmembrane region" description="Helical" evidence="8">
    <location>
        <begin position="12"/>
        <end position="31"/>
    </location>
</feature>
<dbReference type="PANTHER" id="PTHR21716">
    <property type="entry name" value="TRANSMEMBRANE PROTEIN"/>
    <property type="match status" value="1"/>
</dbReference>
<dbReference type="PANTHER" id="PTHR21716:SF53">
    <property type="entry name" value="PERMEASE PERM-RELATED"/>
    <property type="match status" value="1"/>
</dbReference>
<evidence type="ECO:0000256" key="8">
    <source>
        <dbReference type="SAM" id="Phobius"/>
    </source>
</evidence>
<evidence type="ECO:0000256" key="2">
    <source>
        <dbReference type="ARBA" id="ARBA00009773"/>
    </source>
</evidence>
<evidence type="ECO:0000256" key="4">
    <source>
        <dbReference type="ARBA" id="ARBA00022475"/>
    </source>
</evidence>
<feature type="transmembrane region" description="Helical" evidence="8">
    <location>
        <begin position="233"/>
        <end position="257"/>
    </location>
</feature>
<keyword evidence="5 8" id="KW-0812">Transmembrane</keyword>
<protein>
    <submittedName>
        <fullName evidence="9">Putative PurR-regulated permease PerM</fullName>
    </submittedName>
</protein>
<dbReference type="GO" id="GO:0005886">
    <property type="term" value="C:plasma membrane"/>
    <property type="evidence" value="ECO:0007669"/>
    <property type="project" value="UniProtKB-SubCell"/>
</dbReference>
<reference evidence="9 10" key="1">
    <citation type="submission" date="2020-08" db="EMBL/GenBank/DDBJ databases">
        <title>Sequencing the genomes of 1000 actinobacteria strains.</title>
        <authorList>
            <person name="Klenk H.-P."/>
        </authorList>
    </citation>
    <scope>NUCLEOTIDE SEQUENCE [LARGE SCALE GENOMIC DNA]</scope>
    <source>
        <strain evidence="9 10">DSM 45362</strain>
    </source>
</reference>
<dbReference type="AlphaFoldDB" id="A0A841BXX4"/>
<organism evidence="9 10">
    <name type="scientific">Allocatelliglobosispora scoriae</name>
    <dbReference type="NCBI Taxonomy" id="643052"/>
    <lineage>
        <taxon>Bacteria</taxon>
        <taxon>Bacillati</taxon>
        <taxon>Actinomycetota</taxon>
        <taxon>Actinomycetes</taxon>
        <taxon>Micromonosporales</taxon>
        <taxon>Micromonosporaceae</taxon>
        <taxon>Allocatelliglobosispora</taxon>
    </lineage>
</organism>
<accession>A0A841BXX4</accession>
<feature type="transmembrane region" description="Helical" evidence="8">
    <location>
        <begin position="37"/>
        <end position="55"/>
    </location>
</feature>
<evidence type="ECO:0000256" key="1">
    <source>
        <dbReference type="ARBA" id="ARBA00004651"/>
    </source>
</evidence>
<dbReference type="Pfam" id="PF01594">
    <property type="entry name" value="AI-2E_transport"/>
    <property type="match status" value="1"/>
</dbReference>
<feature type="transmembrane region" description="Helical" evidence="8">
    <location>
        <begin position="67"/>
        <end position="92"/>
    </location>
</feature>
<comment type="subcellular location">
    <subcellularLocation>
        <location evidence="1">Cell membrane</location>
        <topology evidence="1">Multi-pass membrane protein</topology>
    </subcellularLocation>
</comment>
<keyword evidence="3" id="KW-0813">Transport</keyword>
<evidence type="ECO:0000256" key="7">
    <source>
        <dbReference type="ARBA" id="ARBA00023136"/>
    </source>
</evidence>
<feature type="transmembrane region" description="Helical" evidence="8">
    <location>
        <begin position="202"/>
        <end position="227"/>
    </location>
</feature>
<evidence type="ECO:0000256" key="3">
    <source>
        <dbReference type="ARBA" id="ARBA00022448"/>
    </source>
</evidence>
<keyword evidence="6 8" id="KW-1133">Transmembrane helix</keyword>
<sequence length="344" mass="36580">MERPIGRQSPYVIGLLGGLGLLTAYLAFLALRNAASILVLVFVAAFLAVGLNPAVQWLQGRGMQRWLAVTVIGIAGVIIIGAGLVAVVPPLISESTSLINNLPGYIDKLAHHETARRLDEQYHLLERAKSVATPENGGKLLGGLFGGLSLIFSSLFGLLTVALLTVCFLASFERLERGCYRLVPASKRLRVKQLGDQILTKVGWYMLGSLVIAALAGLLSLVFMVIVGIPYPFALAMVVAILDLVPMIGATLAAVLVSVVGFTVSIPVGIATIIFFVVYQQIENWVITPPVMSRAVRITNLSAIVSALVGVALLGVVGALIAIPLWAAIQLVAREVLLPHQDRV</sequence>
<keyword evidence="4" id="KW-1003">Cell membrane</keyword>
<dbReference type="GO" id="GO:0055085">
    <property type="term" value="P:transmembrane transport"/>
    <property type="evidence" value="ECO:0007669"/>
    <property type="project" value="TreeGrafter"/>
</dbReference>
<evidence type="ECO:0000313" key="9">
    <source>
        <dbReference type="EMBL" id="MBB5872515.1"/>
    </source>
</evidence>
<dbReference type="Proteomes" id="UP000587527">
    <property type="component" value="Unassembled WGS sequence"/>
</dbReference>
<name>A0A841BXX4_9ACTN</name>
<feature type="transmembrane region" description="Helical" evidence="8">
    <location>
        <begin position="302"/>
        <end position="329"/>
    </location>
</feature>
<comment type="caution">
    <text evidence="9">The sequence shown here is derived from an EMBL/GenBank/DDBJ whole genome shotgun (WGS) entry which is preliminary data.</text>
</comment>
<gene>
    <name evidence="9" type="ORF">F4553_005949</name>
</gene>